<sequence length="77" mass="8791">MVAHYMSLMVYKYIDIVGTSTSGIDEAVKNAFIEASKTVKNIQWGELGRVTFRLDENQSIEYQAEVRIGFKVERDAE</sequence>
<dbReference type="EMBL" id="LR216287">
    <property type="protein sequence ID" value="VFJ12978.1"/>
    <property type="molecule type" value="Genomic_DNA"/>
</dbReference>
<dbReference type="Proteomes" id="UP000294299">
    <property type="component" value="Chromosome NFRAN"/>
</dbReference>
<dbReference type="KEGG" id="nfn:NFRAN_0656"/>
<dbReference type="PANTHER" id="PTHR39324">
    <property type="entry name" value="CALCIUM DODECIN"/>
    <property type="match status" value="1"/>
</dbReference>
<dbReference type="InterPro" id="IPR025543">
    <property type="entry name" value="Dodecin-like"/>
</dbReference>
<dbReference type="Pfam" id="PF07311">
    <property type="entry name" value="Dodecin"/>
    <property type="match status" value="1"/>
</dbReference>
<accession>A0A484I5L0</accession>
<dbReference type="SUPFAM" id="SSF89807">
    <property type="entry name" value="Dodecin-like"/>
    <property type="match status" value="1"/>
</dbReference>
<name>A0A484I5L0_9ARCH</name>
<dbReference type="InterPro" id="IPR036694">
    <property type="entry name" value="Dodecin-like_sf"/>
</dbReference>
<organism evidence="1 2">
    <name type="scientific">Candidatus Nitrosocosmicus franklandianus</name>
    <dbReference type="NCBI Taxonomy" id="1798806"/>
    <lineage>
        <taxon>Archaea</taxon>
        <taxon>Nitrososphaerota</taxon>
        <taxon>Nitrososphaeria</taxon>
        <taxon>Nitrososphaerales</taxon>
        <taxon>Nitrososphaeraceae</taxon>
        <taxon>Candidatus Nitrosocosmicus</taxon>
    </lineage>
</organism>
<evidence type="ECO:0000313" key="2">
    <source>
        <dbReference type="Proteomes" id="UP000294299"/>
    </source>
</evidence>
<dbReference type="Gene3D" id="3.30.1660.10">
    <property type="entry name" value="Flavin-binding protein dodecin"/>
    <property type="match status" value="1"/>
</dbReference>
<dbReference type="AlphaFoldDB" id="A0A484I5L0"/>
<reference evidence="1 2" key="1">
    <citation type="submission" date="2019-02" db="EMBL/GenBank/DDBJ databases">
        <authorList>
            <person name="Lehtovirta-Morley E L."/>
        </authorList>
    </citation>
    <scope>NUCLEOTIDE SEQUENCE [LARGE SCALE GENOMIC DNA]</scope>
    <source>
        <strain evidence="1">NFRAN1</strain>
    </source>
</reference>
<evidence type="ECO:0008006" key="3">
    <source>
        <dbReference type="Google" id="ProtNLM"/>
    </source>
</evidence>
<keyword evidence="2" id="KW-1185">Reference proteome</keyword>
<dbReference type="PANTHER" id="PTHR39324:SF1">
    <property type="entry name" value="CALCIUM DODECIN"/>
    <property type="match status" value="1"/>
</dbReference>
<gene>
    <name evidence="1" type="ORF">NFRAN_0656</name>
</gene>
<dbReference type="InterPro" id="IPR009923">
    <property type="entry name" value="Dodecin"/>
</dbReference>
<proteinExistence type="predicted"/>
<protein>
    <recommendedName>
        <fullName evidence="3">Dodecin</fullName>
    </recommendedName>
</protein>
<evidence type="ECO:0000313" key="1">
    <source>
        <dbReference type="EMBL" id="VFJ12978.1"/>
    </source>
</evidence>